<dbReference type="EMBL" id="JBBNAF010000009">
    <property type="protein sequence ID" value="KAK9113887.1"/>
    <property type="molecule type" value="Genomic_DNA"/>
</dbReference>
<protein>
    <submittedName>
        <fullName evidence="1">Uncharacterized protein</fullName>
    </submittedName>
</protein>
<reference evidence="1 2" key="1">
    <citation type="submission" date="2024-01" db="EMBL/GenBank/DDBJ databases">
        <title>Genome assemblies of Stephania.</title>
        <authorList>
            <person name="Yang L."/>
        </authorList>
    </citation>
    <scope>NUCLEOTIDE SEQUENCE [LARGE SCALE GENOMIC DNA]</scope>
    <source>
        <strain evidence="1">YNDBR</strain>
        <tissue evidence="1">Leaf</tissue>
    </source>
</reference>
<accession>A0AAP0NNG5</accession>
<keyword evidence="2" id="KW-1185">Reference proteome</keyword>
<organism evidence="1 2">
    <name type="scientific">Stephania yunnanensis</name>
    <dbReference type="NCBI Taxonomy" id="152371"/>
    <lineage>
        <taxon>Eukaryota</taxon>
        <taxon>Viridiplantae</taxon>
        <taxon>Streptophyta</taxon>
        <taxon>Embryophyta</taxon>
        <taxon>Tracheophyta</taxon>
        <taxon>Spermatophyta</taxon>
        <taxon>Magnoliopsida</taxon>
        <taxon>Ranunculales</taxon>
        <taxon>Menispermaceae</taxon>
        <taxon>Menispermoideae</taxon>
        <taxon>Cissampelideae</taxon>
        <taxon>Stephania</taxon>
    </lineage>
</organism>
<proteinExistence type="predicted"/>
<dbReference type="Proteomes" id="UP001420932">
    <property type="component" value="Unassembled WGS sequence"/>
</dbReference>
<evidence type="ECO:0000313" key="1">
    <source>
        <dbReference type="EMBL" id="KAK9113887.1"/>
    </source>
</evidence>
<evidence type="ECO:0000313" key="2">
    <source>
        <dbReference type="Proteomes" id="UP001420932"/>
    </source>
</evidence>
<dbReference type="AlphaFoldDB" id="A0AAP0NNG5"/>
<name>A0AAP0NNG5_9MAGN</name>
<sequence>MSRTKRAYQVDHRGGLREVVDLVSKQVSQAQCDQLLWEIKQLLNKTRRIHTTLDI</sequence>
<gene>
    <name evidence="1" type="ORF">Syun_020684</name>
</gene>
<comment type="caution">
    <text evidence="1">The sequence shown here is derived from an EMBL/GenBank/DDBJ whole genome shotgun (WGS) entry which is preliminary data.</text>
</comment>